<dbReference type="AlphaFoldDB" id="A0A2C9CEB6"/>
<protein>
    <submittedName>
        <fullName evidence="1">Strongly similar to glycine tRNA synthetase, alpha subunit</fullName>
        <ecNumber evidence="1">6.1.1.14</ecNumber>
    </submittedName>
</protein>
<dbReference type="KEGG" id="kst:KSMBR1_1542"/>
<dbReference type="GO" id="GO:0004820">
    <property type="term" value="F:glycine-tRNA ligase activity"/>
    <property type="evidence" value="ECO:0007669"/>
    <property type="project" value="UniProtKB-EC"/>
</dbReference>
<dbReference type="Proteomes" id="UP000221734">
    <property type="component" value="Chromosome Kuenenia_stuttgartiensis_MBR1"/>
</dbReference>
<evidence type="ECO:0000313" key="2">
    <source>
        <dbReference type="Proteomes" id="UP000221734"/>
    </source>
</evidence>
<keyword evidence="2" id="KW-1185">Reference proteome</keyword>
<dbReference type="EC" id="6.1.1.14" evidence="1"/>
<accession>A0A2C9CEB6</accession>
<name>A0A2C9CEB6_KUEST</name>
<keyword evidence="1" id="KW-0030">Aminoacyl-tRNA synthetase</keyword>
<reference evidence="2" key="1">
    <citation type="submission" date="2017-10" db="EMBL/GenBank/DDBJ databases">
        <authorList>
            <person name="Frank J."/>
        </authorList>
    </citation>
    <scope>NUCLEOTIDE SEQUENCE [LARGE SCALE GENOMIC DNA]</scope>
</reference>
<keyword evidence="1" id="KW-0436">Ligase</keyword>
<dbReference type="EMBL" id="LT934425">
    <property type="protein sequence ID" value="SOH04041.1"/>
    <property type="molecule type" value="Genomic_DNA"/>
</dbReference>
<proteinExistence type="predicted"/>
<evidence type="ECO:0000313" key="1">
    <source>
        <dbReference type="EMBL" id="SOH04041.1"/>
    </source>
</evidence>
<dbReference type="RefSeq" id="WP_230408054.1">
    <property type="nucleotide sequence ID" value="NZ_LT934425.1"/>
</dbReference>
<sequence>MTMYEVFSHFQFAGRGGGNWRYAKNGLFKRVRNLARGCAEGYIRLRESLQWPLLKHTSADPVIVKSETNSNDKMI</sequence>
<organism evidence="1 2">
    <name type="scientific">Kuenenia stuttgartiensis</name>
    <dbReference type="NCBI Taxonomy" id="174633"/>
    <lineage>
        <taxon>Bacteria</taxon>
        <taxon>Pseudomonadati</taxon>
        <taxon>Planctomycetota</taxon>
        <taxon>Candidatus Brocadiia</taxon>
        <taxon>Candidatus Brocadiales</taxon>
        <taxon>Candidatus Brocadiaceae</taxon>
        <taxon>Candidatus Kuenenia</taxon>
    </lineage>
</organism>
<gene>
    <name evidence="1" type="primary">glyQ_1</name>
    <name evidence="1" type="ORF">KSMBR1_1542</name>
</gene>